<dbReference type="EMBL" id="CT573213">
    <property type="protein sequence ID" value="CAJ61424.1"/>
    <property type="molecule type" value="Genomic_DNA"/>
</dbReference>
<dbReference type="STRING" id="326424.FRAAL2780"/>
<dbReference type="Proteomes" id="UP000000657">
    <property type="component" value="Chromosome"/>
</dbReference>
<dbReference type="InterPro" id="IPR034768">
    <property type="entry name" value="4FE4S_WBL"/>
</dbReference>
<evidence type="ECO:0000313" key="3">
    <source>
        <dbReference type="Proteomes" id="UP000000657"/>
    </source>
</evidence>
<sequence length="105" mass="11271">MKVAQAICADCPVTRDCLLSTLVFERGRSYYSRFGVAGGLTPAQRCAPIQVATSLTAMRVDRPRIVVELLALPVSDDKVIPGLQAIGLSDEEITLLLAERAIADV</sequence>
<proteinExistence type="predicted"/>
<evidence type="ECO:0000259" key="1">
    <source>
        <dbReference type="PROSITE" id="PS51674"/>
    </source>
</evidence>
<dbReference type="KEGG" id="fal:FRAAL2780"/>
<name>Q0RM28_FRAAA</name>
<gene>
    <name evidence="2" type="ordered locus">FRAAL2780</name>
</gene>
<protein>
    <submittedName>
        <fullName evidence="2">WhiB-family transcriptional regulator putative role in cell cycle control</fullName>
    </submittedName>
</protein>
<organism evidence="2 3">
    <name type="scientific">Frankia alni (strain DSM 45986 / CECT 9034 / ACN14a)</name>
    <dbReference type="NCBI Taxonomy" id="326424"/>
    <lineage>
        <taxon>Bacteria</taxon>
        <taxon>Bacillati</taxon>
        <taxon>Actinomycetota</taxon>
        <taxon>Actinomycetes</taxon>
        <taxon>Frankiales</taxon>
        <taxon>Frankiaceae</taxon>
        <taxon>Frankia</taxon>
    </lineage>
</organism>
<dbReference type="PROSITE" id="PS51674">
    <property type="entry name" value="4FE4S_WBL"/>
    <property type="match status" value="1"/>
</dbReference>
<keyword evidence="3" id="KW-1185">Reference proteome</keyword>
<feature type="domain" description="4Fe-4S Wbl-type" evidence="1">
    <location>
        <begin position="1"/>
        <end position="47"/>
    </location>
</feature>
<dbReference type="AlphaFoldDB" id="Q0RM28"/>
<evidence type="ECO:0000313" key="2">
    <source>
        <dbReference type="EMBL" id="CAJ61424.1"/>
    </source>
</evidence>
<dbReference type="Pfam" id="PF02467">
    <property type="entry name" value="Whib"/>
    <property type="match status" value="1"/>
</dbReference>
<reference evidence="2 3" key="1">
    <citation type="journal article" date="2007" name="Genome Res.">
        <title>Genome characteristics of facultatively symbiotic Frankia sp. strains reflect host range and host plant biogeography.</title>
        <authorList>
            <person name="Normand P."/>
            <person name="Lapierre P."/>
            <person name="Tisa L.S."/>
            <person name="Gogarten J.P."/>
            <person name="Alloisio N."/>
            <person name="Bagnarol E."/>
            <person name="Bassi C.A."/>
            <person name="Berry A.M."/>
            <person name="Bickhart D.M."/>
            <person name="Choisne N."/>
            <person name="Couloux A."/>
            <person name="Cournoyer B."/>
            <person name="Cruveiller S."/>
            <person name="Daubin V."/>
            <person name="Demange N."/>
            <person name="Francino M.P."/>
            <person name="Goltsman E."/>
            <person name="Huang Y."/>
            <person name="Kopp O.R."/>
            <person name="Labarre L."/>
            <person name="Lapidus A."/>
            <person name="Lavire C."/>
            <person name="Marechal J."/>
            <person name="Martinez M."/>
            <person name="Mastronunzio J.E."/>
            <person name="Mullin B.C."/>
            <person name="Niemann J."/>
            <person name="Pujic P."/>
            <person name="Rawnsley T."/>
            <person name="Rouy Z."/>
            <person name="Schenowitz C."/>
            <person name="Sellstedt A."/>
            <person name="Tavares F."/>
            <person name="Tomkins J.P."/>
            <person name="Vallenet D."/>
            <person name="Valverde C."/>
            <person name="Wall L.G."/>
            <person name="Wang Y."/>
            <person name="Medigue C."/>
            <person name="Benson D.R."/>
        </authorList>
    </citation>
    <scope>NUCLEOTIDE SEQUENCE [LARGE SCALE GENOMIC DNA]</scope>
    <source>
        <strain evidence="3">DSM 45986 / CECT 9034 / ACN14a</strain>
    </source>
</reference>
<accession>Q0RM28</accession>
<dbReference type="HOGENOM" id="CLU_2232609_0_0_11"/>